<organism evidence="1 2">
    <name type="scientific">Candidatus Schekmanbacteria bacterium RBG_16_38_11</name>
    <dbReference type="NCBI Taxonomy" id="1817880"/>
    <lineage>
        <taxon>Bacteria</taxon>
        <taxon>Candidatus Schekmaniibacteriota</taxon>
    </lineage>
</organism>
<accession>A0A1F7S1K6</accession>
<gene>
    <name evidence="1" type="ORF">A2149_04065</name>
</gene>
<dbReference type="AlphaFoldDB" id="A0A1F7S1K6"/>
<evidence type="ECO:0000313" key="1">
    <source>
        <dbReference type="EMBL" id="OGL46977.1"/>
    </source>
</evidence>
<evidence type="ECO:0000313" key="2">
    <source>
        <dbReference type="Proteomes" id="UP000178435"/>
    </source>
</evidence>
<dbReference type="Proteomes" id="UP000178435">
    <property type="component" value="Unassembled WGS sequence"/>
</dbReference>
<dbReference type="EMBL" id="MGDF01000025">
    <property type="protein sequence ID" value="OGL46977.1"/>
    <property type="molecule type" value="Genomic_DNA"/>
</dbReference>
<protein>
    <submittedName>
        <fullName evidence="1">Uncharacterized protein</fullName>
    </submittedName>
</protein>
<name>A0A1F7S1K6_9BACT</name>
<comment type="caution">
    <text evidence="1">The sequence shown here is derived from an EMBL/GenBank/DDBJ whole genome shotgun (WGS) entry which is preliminary data.</text>
</comment>
<sequence length="68" mass="7789">MNYFYVGRGSFLLKKLTIFLNKLITIIEKQKILSPVGHEKQQKGITPSTSLKTATYHRAFFIGIFLKA</sequence>
<reference evidence="1 2" key="1">
    <citation type="journal article" date="2016" name="Nat. Commun.">
        <title>Thousands of microbial genomes shed light on interconnected biogeochemical processes in an aquifer system.</title>
        <authorList>
            <person name="Anantharaman K."/>
            <person name="Brown C.T."/>
            <person name="Hug L.A."/>
            <person name="Sharon I."/>
            <person name="Castelle C.J."/>
            <person name="Probst A.J."/>
            <person name="Thomas B.C."/>
            <person name="Singh A."/>
            <person name="Wilkins M.J."/>
            <person name="Karaoz U."/>
            <person name="Brodie E.L."/>
            <person name="Williams K.H."/>
            <person name="Hubbard S.S."/>
            <person name="Banfield J.F."/>
        </authorList>
    </citation>
    <scope>NUCLEOTIDE SEQUENCE [LARGE SCALE GENOMIC DNA]</scope>
</reference>
<proteinExistence type="predicted"/>